<dbReference type="Proteomes" id="UP000887013">
    <property type="component" value="Unassembled WGS sequence"/>
</dbReference>
<dbReference type="EMBL" id="BMAW01027979">
    <property type="protein sequence ID" value="GFU05008.1"/>
    <property type="molecule type" value="Genomic_DNA"/>
</dbReference>
<reference evidence="1" key="1">
    <citation type="submission" date="2020-08" db="EMBL/GenBank/DDBJ databases">
        <title>Multicomponent nature underlies the extraordinary mechanical properties of spider dragline silk.</title>
        <authorList>
            <person name="Kono N."/>
            <person name="Nakamura H."/>
            <person name="Mori M."/>
            <person name="Yoshida Y."/>
            <person name="Ohtoshi R."/>
            <person name="Malay A.D."/>
            <person name="Moran D.A.P."/>
            <person name="Tomita M."/>
            <person name="Numata K."/>
            <person name="Arakawa K."/>
        </authorList>
    </citation>
    <scope>NUCLEOTIDE SEQUENCE</scope>
</reference>
<proteinExistence type="predicted"/>
<comment type="caution">
    <text evidence="1">The sequence shown here is derived from an EMBL/GenBank/DDBJ whole genome shotgun (WGS) entry which is preliminary data.</text>
</comment>
<evidence type="ECO:0000313" key="2">
    <source>
        <dbReference type="Proteomes" id="UP000887013"/>
    </source>
</evidence>
<name>A0A8X6UE08_NEPPI</name>
<accession>A0A8X6UE08</accession>
<gene>
    <name evidence="1" type="ORF">NPIL_501401</name>
</gene>
<keyword evidence="2" id="KW-1185">Reference proteome</keyword>
<evidence type="ECO:0000313" key="1">
    <source>
        <dbReference type="EMBL" id="GFU05008.1"/>
    </source>
</evidence>
<dbReference type="AlphaFoldDB" id="A0A8X6UE08"/>
<sequence>MGSKFRDFPDNRFNVIYFSSIEECPLSLFSRFCPEMVQNRYLHLDVRNQVMDFYHDGVVVCVIGCKENTVLKNEAFGNISMMFTFIKSDKNEFCFLPPS</sequence>
<organism evidence="1 2">
    <name type="scientific">Nephila pilipes</name>
    <name type="common">Giant wood spider</name>
    <name type="synonym">Nephila maculata</name>
    <dbReference type="NCBI Taxonomy" id="299642"/>
    <lineage>
        <taxon>Eukaryota</taxon>
        <taxon>Metazoa</taxon>
        <taxon>Ecdysozoa</taxon>
        <taxon>Arthropoda</taxon>
        <taxon>Chelicerata</taxon>
        <taxon>Arachnida</taxon>
        <taxon>Araneae</taxon>
        <taxon>Araneomorphae</taxon>
        <taxon>Entelegynae</taxon>
        <taxon>Araneoidea</taxon>
        <taxon>Nephilidae</taxon>
        <taxon>Nephila</taxon>
    </lineage>
</organism>
<protein>
    <submittedName>
        <fullName evidence="1">Uncharacterized protein</fullName>
    </submittedName>
</protein>